<dbReference type="Proteomes" id="UP001397290">
    <property type="component" value="Unassembled WGS sequence"/>
</dbReference>
<evidence type="ECO:0000313" key="1">
    <source>
        <dbReference type="EMBL" id="KAK8147553.1"/>
    </source>
</evidence>
<dbReference type="AlphaFoldDB" id="A0AAW0RZV4"/>
<gene>
    <name evidence="1" type="ORF">G3M48_001452</name>
</gene>
<name>A0AAW0RZV4_9HYPO</name>
<sequence length="175" mass="19860">MDSDRASKEAEFCRGMLKRMHSIPLEALGSSSSCWPRQAWLLIIKLCIAHLKGTDTTAKEDAENYTSNEVTAFLNYSIAIFEGALQDFRNSSLKLVECERVINEYTAKFKDAQATWTEQKQLSFEEGQTGQAVEIIWNLFMTCYKLPEDLQAVKERDIETVVRMASEMGLDLSQA</sequence>
<reference evidence="1 2" key="1">
    <citation type="submission" date="2020-02" db="EMBL/GenBank/DDBJ databases">
        <title>Comparative genomics of the hypocrealean fungal genus Beauvera.</title>
        <authorList>
            <person name="Showalter D.N."/>
            <person name="Bushley K.E."/>
            <person name="Rehner S.A."/>
        </authorList>
    </citation>
    <scope>NUCLEOTIDE SEQUENCE [LARGE SCALE GENOMIC DNA]</scope>
    <source>
        <strain evidence="1 2">ARSEF4384</strain>
    </source>
</reference>
<comment type="caution">
    <text evidence="1">The sequence shown here is derived from an EMBL/GenBank/DDBJ whole genome shotgun (WGS) entry which is preliminary data.</text>
</comment>
<organism evidence="1 2">
    <name type="scientific">Beauveria asiatica</name>
    <dbReference type="NCBI Taxonomy" id="1069075"/>
    <lineage>
        <taxon>Eukaryota</taxon>
        <taxon>Fungi</taxon>
        <taxon>Dikarya</taxon>
        <taxon>Ascomycota</taxon>
        <taxon>Pezizomycotina</taxon>
        <taxon>Sordariomycetes</taxon>
        <taxon>Hypocreomycetidae</taxon>
        <taxon>Hypocreales</taxon>
        <taxon>Cordycipitaceae</taxon>
        <taxon>Beauveria</taxon>
    </lineage>
</organism>
<dbReference type="EMBL" id="JAAHCF010000140">
    <property type="protein sequence ID" value="KAK8147553.1"/>
    <property type="molecule type" value="Genomic_DNA"/>
</dbReference>
<accession>A0AAW0RZV4</accession>
<keyword evidence="2" id="KW-1185">Reference proteome</keyword>
<protein>
    <submittedName>
        <fullName evidence="1">Uncharacterized protein</fullName>
    </submittedName>
</protein>
<evidence type="ECO:0000313" key="2">
    <source>
        <dbReference type="Proteomes" id="UP001397290"/>
    </source>
</evidence>
<proteinExistence type="predicted"/>